<sequence>MIEGLTPHQYTALVVTERVNSCISIVGIVFVVLTYLFSPGFNKPINRLIFFATWGNLGSNIAALISEAGPTAGPLSPLCQFQAFLVQMFLGVDCYWACCMALNVYLVFFRGYTVEQLRSLDNAYLLVCYGLSFIPALIFIFLSTKDRGHIYGPAIIWCWITEEWDFMRIAFLYGIVWVAILFAFVVYGMAAKVIWDKRQHLDGFLNPLNENPFVNTITTEIEVTTDERPIVKDAGGQQGFETYPDIDPYHVEVRVDPQRQSRPLPAALRMRSITRNVAERETNAEAWLYARVAFLFFIALLITWIPSSVNRVYALVKPGVVNFPLNYVASFVFPLQAFWNVIVYIITSQTACRHLWNSLFGRSSRKTSLPSTLAGRNLDDVYLSRGKQRLQSFSGSGEQVDSQELKDLSNKRSSSRNS</sequence>
<dbReference type="PROSITE" id="PS50261">
    <property type="entry name" value="G_PROTEIN_RECEP_F2_4"/>
    <property type="match status" value="1"/>
</dbReference>
<dbReference type="GO" id="GO:0005886">
    <property type="term" value="C:plasma membrane"/>
    <property type="evidence" value="ECO:0007669"/>
    <property type="project" value="TreeGrafter"/>
</dbReference>
<feature type="transmembrane region" description="Helical" evidence="6">
    <location>
        <begin position="327"/>
        <end position="346"/>
    </location>
</feature>
<dbReference type="GeneID" id="25317660"/>
<dbReference type="OrthoDB" id="18453at2759"/>
<dbReference type="EMBL" id="LASV01000243">
    <property type="protein sequence ID" value="KKA20638.1"/>
    <property type="molecule type" value="Genomic_DNA"/>
</dbReference>
<evidence type="ECO:0000256" key="3">
    <source>
        <dbReference type="ARBA" id="ARBA00022989"/>
    </source>
</evidence>
<evidence type="ECO:0000256" key="1">
    <source>
        <dbReference type="ARBA" id="ARBA00004141"/>
    </source>
</evidence>
<comment type="caution">
    <text evidence="8">The sequence shown here is derived from an EMBL/GenBank/DDBJ whole genome shotgun (WGS) entry which is preliminary data.</text>
</comment>
<evidence type="ECO:0000256" key="2">
    <source>
        <dbReference type="ARBA" id="ARBA00022692"/>
    </source>
</evidence>
<evidence type="ECO:0000256" key="5">
    <source>
        <dbReference type="SAM" id="MobiDB-lite"/>
    </source>
</evidence>
<accession>A0A0F4YSP6</accession>
<feature type="transmembrane region" description="Helical" evidence="6">
    <location>
        <begin position="288"/>
        <end position="307"/>
    </location>
</feature>
<comment type="subcellular location">
    <subcellularLocation>
        <location evidence="1">Membrane</location>
        <topology evidence="1">Multi-pass membrane protein</topology>
    </subcellularLocation>
</comment>
<dbReference type="STRING" id="1408163.A0A0F4YSP6"/>
<dbReference type="PANTHER" id="PTHR23112:SF22">
    <property type="entry name" value="G-PROTEIN COUPLED RECEPTOR"/>
    <property type="match status" value="1"/>
</dbReference>
<reference evidence="8 9" key="1">
    <citation type="submission" date="2015-04" db="EMBL/GenBank/DDBJ databases">
        <authorList>
            <person name="Heijne W.H."/>
            <person name="Fedorova N.D."/>
            <person name="Nierman W.C."/>
            <person name="Vollebregt A.W."/>
            <person name="Zhao Z."/>
            <person name="Wu L."/>
            <person name="Kumar M."/>
            <person name="Stam H."/>
            <person name="van den Berg M.A."/>
            <person name="Pel H.J."/>
        </authorList>
    </citation>
    <scope>NUCLEOTIDE SEQUENCE [LARGE SCALE GENOMIC DNA]</scope>
    <source>
        <strain evidence="8 9">CBS 393.64</strain>
    </source>
</reference>
<feature type="transmembrane region" description="Helical" evidence="6">
    <location>
        <begin position="48"/>
        <end position="65"/>
    </location>
</feature>
<feature type="compositionally biased region" description="Polar residues" evidence="5">
    <location>
        <begin position="392"/>
        <end position="402"/>
    </location>
</feature>
<evidence type="ECO:0000313" key="8">
    <source>
        <dbReference type="EMBL" id="KKA20638.1"/>
    </source>
</evidence>
<dbReference type="SUPFAM" id="SSF81321">
    <property type="entry name" value="Family A G protein-coupled receptor-like"/>
    <property type="match status" value="1"/>
</dbReference>
<organism evidence="8 9">
    <name type="scientific">Rasamsonia emersonii (strain ATCC 16479 / CBS 393.64 / IMI 116815)</name>
    <dbReference type="NCBI Taxonomy" id="1408163"/>
    <lineage>
        <taxon>Eukaryota</taxon>
        <taxon>Fungi</taxon>
        <taxon>Dikarya</taxon>
        <taxon>Ascomycota</taxon>
        <taxon>Pezizomycotina</taxon>
        <taxon>Eurotiomycetes</taxon>
        <taxon>Eurotiomycetidae</taxon>
        <taxon>Eurotiales</taxon>
        <taxon>Trichocomaceae</taxon>
        <taxon>Rasamsonia</taxon>
    </lineage>
</organism>
<dbReference type="Proteomes" id="UP000053958">
    <property type="component" value="Unassembled WGS sequence"/>
</dbReference>
<dbReference type="GO" id="GO:0007166">
    <property type="term" value="P:cell surface receptor signaling pathway"/>
    <property type="evidence" value="ECO:0007669"/>
    <property type="project" value="InterPro"/>
</dbReference>
<keyword evidence="4 6" id="KW-0472">Membrane</keyword>
<dbReference type="InterPro" id="IPR000276">
    <property type="entry name" value="GPCR_Rhodpsn"/>
</dbReference>
<keyword evidence="9" id="KW-1185">Reference proteome</keyword>
<keyword evidence="3 6" id="KW-1133">Transmembrane helix</keyword>
<evidence type="ECO:0000313" key="9">
    <source>
        <dbReference type="Proteomes" id="UP000053958"/>
    </source>
</evidence>
<proteinExistence type="predicted"/>
<dbReference type="RefSeq" id="XP_013327250.1">
    <property type="nucleotide sequence ID" value="XM_013471796.1"/>
</dbReference>
<dbReference type="Pfam" id="PF00001">
    <property type="entry name" value="7tm_1"/>
    <property type="match status" value="1"/>
</dbReference>
<dbReference type="GO" id="GO:0007189">
    <property type="term" value="P:adenylate cyclase-activating G protein-coupled receptor signaling pathway"/>
    <property type="evidence" value="ECO:0007669"/>
    <property type="project" value="TreeGrafter"/>
</dbReference>
<feature type="region of interest" description="Disordered" evidence="5">
    <location>
        <begin position="392"/>
        <end position="418"/>
    </location>
</feature>
<dbReference type="GO" id="GO:0004930">
    <property type="term" value="F:G protein-coupled receptor activity"/>
    <property type="evidence" value="ECO:0007669"/>
    <property type="project" value="InterPro"/>
</dbReference>
<name>A0A0F4YSP6_RASE3</name>
<dbReference type="Gene3D" id="1.20.1070.10">
    <property type="entry name" value="Rhodopsin 7-helix transmembrane proteins"/>
    <property type="match status" value="1"/>
</dbReference>
<dbReference type="InterPro" id="IPR017981">
    <property type="entry name" value="GPCR_2-like_7TM"/>
</dbReference>
<feature type="transmembrane region" description="Helical" evidence="6">
    <location>
        <begin position="169"/>
        <end position="190"/>
    </location>
</feature>
<feature type="transmembrane region" description="Helical" evidence="6">
    <location>
        <begin position="18"/>
        <end position="36"/>
    </location>
</feature>
<feature type="domain" description="G-protein coupled receptors family 2 profile 2" evidence="7">
    <location>
        <begin position="13"/>
        <end position="199"/>
    </location>
</feature>
<feature type="transmembrane region" description="Helical" evidence="6">
    <location>
        <begin position="123"/>
        <end position="142"/>
    </location>
</feature>
<evidence type="ECO:0000259" key="7">
    <source>
        <dbReference type="PROSITE" id="PS50261"/>
    </source>
</evidence>
<feature type="transmembrane region" description="Helical" evidence="6">
    <location>
        <begin position="85"/>
        <end position="111"/>
    </location>
</feature>
<keyword evidence="2 6" id="KW-0812">Transmembrane</keyword>
<dbReference type="PANTHER" id="PTHR23112">
    <property type="entry name" value="G PROTEIN-COUPLED RECEPTOR 157-RELATED"/>
    <property type="match status" value="1"/>
</dbReference>
<protein>
    <submittedName>
        <fullName evidence="8">G protein coupled receptor family protein</fullName>
    </submittedName>
</protein>
<gene>
    <name evidence="8" type="ORF">T310_5315</name>
</gene>
<evidence type="ECO:0000256" key="6">
    <source>
        <dbReference type="SAM" id="Phobius"/>
    </source>
</evidence>
<dbReference type="AlphaFoldDB" id="A0A0F4YSP6"/>
<evidence type="ECO:0000256" key="4">
    <source>
        <dbReference type="ARBA" id="ARBA00023136"/>
    </source>
</evidence>
<keyword evidence="8" id="KW-0675">Receptor</keyword>